<proteinExistence type="predicted"/>
<sequence length="29" mass="3253">MVCALWLLQKIGAPCDCHKFGFQLRSSLS</sequence>
<accession>A0A0A9AC81</accession>
<dbReference type="EMBL" id="GBRH01250357">
    <property type="protein sequence ID" value="JAD47538.1"/>
    <property type="molecule type" value="Transcribed_RNA"/>
</dbReference>
<evidence type="ECO:0000313" key="1">
    <source>
        <dbReference type="EMBL" id="JAD47538.1"/>
    </source>
</evidence>
<dbReference type="AlphaFoldDB" id="A0A0A9AC81"/>
<protein>
    <submittedName>
        <fullName evidence="1">Uncharacterized protein</fullName>
    </submittedName>
</protein>
<organism evidence="1">
    <name type="scientific">Arundo donax</name>
    <name type="common">Giant reed</name>
    <name type="synonym">Donax arundinaceus</name>
    <dbReference type="NCBI Taxonomy" id="35708"/>
    <lineage>
        <taxon>Eukaryota</taxon>
        <taxon>Viridiplantae</taxon>
        <taxon>Streptophyta</taxon>
        <taxon>Embryophyta</taxon>
        <taxon>Tracheophyta</taxon>
        <taxon>Spermatophyta</taxon>
        <taxon>Magnoliopsida</taxon>
        <taxon>Liliopsida</taxon>
        <taxon>Poales</taxon>
        <taxon>Poaceae</taxon>
        <taxon>PACMAD clade</taxon>
        <taxon>Arundinoideae</taxon>
        <taxon>Arundineae</taxon>
        <taxon>Arundo</taxon>
    </lineage>
</organism>
<reference evidence="1" key="2">
    <citation type="journal article" date="2015" name="Data Brief">
        <title>Shoot transcriptome of the giant reed, Arundo donax.</title>
        <authorList>
            <person name="Barrero R.A."/>
            <person name="Guerrero F.D."/>
            <person name="Moolhuijzen P."/>
            <person name="Goolsby J.A."/>
            <person name="Tidwell J."/>
            <person name="Bellgard S.E."/>
            <person name="Bellgard M.I."/>
        </authorList>
    </citation>
    <scope>NUCLEOTIDE SEQUENCE</scope>
    <source>
        <tissue evidence="1">Shoot tissue taken approximately 20 cm above the soil surface</tissue>
    </source>
</reference>
<reference evidence="1" key="1">
    <citation type="submission" date="2014-09" db="EMBL/GenBank/DDBJ databases">
        <authorList>
            <person name="Magalhaes I.L.F."/>
            <person name="Oliveira U."/>
            <person name="Santos F.R."/>
            <person name="Vidigal T.H.D.A."/>
            <person name="Brescovit A.D."/>
            <person name="Santos A.J."/>
        </authorList>
    </citation>
    <scope>NUCLEOTIDE SEQUENCE</scope>
    <source>
        <tissue evidence="1">Shoot tissue taken approximately 20 cm above the soil surface</tissue>
    </source>
</reference>
<name>A0A0A9AC81_ARUDO</name>